<dbReference type="GO" id="GO:0003755">
    <property type="term" value="F:peptidyl-prolyl cis-trans isomerase activity"/>
    <property type="evidence" value="ECO:0007669"/>
    <property type="project" value="UniProtKB-KW"/>
</dbReference>
<feature type="domain" description="PPIase FKBP-type" evidence="5">
    <location>
        <begin position="4"/>
        <end position="93"/>
    </location>
</feature>
<dbReference type="InterPro" id="IPR046357">
    <property type="entry name" value="PPIase_dom_sf"/>
</dbReference>
<keyword evidence="7" id="KW-1185">Reference proteome</keyword>
<comment type="caution">
    <text evidence="6">The sequence shown here is derived from an EMBL/GenBank/DDBJ whole genome shotgun (WGS) entry which is preliminary data.</text>
</comment>
<dbReference type="InterPro" id="IPR001179">
    <property type="entry name" value="PPIase_FKBP_dom"/>
</dbReference>
<dbReference type="OrthoDB" id="9767721at2"/>
<protein>
    <recommendedName>
        <fullName evidence="2">peptidylprolyl isomerase</fullName>
        <ecNumber evidence="2">5.2.1.8</ecNumber>
    </recommendedName>
</protein>
<comment type="catalytic activity">
    <reaction evidence="1">
        <text>[protein]-peptidylproline (omega=180) = [protein]-peptidylproline (omega=0)</text>
        <dbReference type="Rhea" id="RHEA:16237"/>
        <dbReference type="Rhea" id="RHEA-COMP:10747"/>
        <dbReference type="Rhea" id="RHEA-COMP:10748"/>
        <dbReference type="ChEBI" id="CHEBI:83833"/>
        <dbReference type="ChEBI" id="CHEBI:83834"/>
        <dbReference type="EC" id="5.2.1.8"/>
    </reaction>
</comment>
<reference evidence="6 7" key="1">
    <citation type="submission" date="2018-02" db="EMBL/GenBank/DDBJ databases">
        <title>Mycoplasma marinum and Mycoplasma todarodis sp. nov., moderately halophilic and psychrotolerant mycoplasmas isolated from cephalopods.</title>
        <authorList>
            <person name="Viver T."/>
        </authorList>
    </citation>
    <scope>NUCLEOTIDE SEQUENCE [LARGE SCALE GENOMIC DNA]</scope>
    <source>
        <strain evidence="6 7">5H</strain>
    </source>
</reference>
<dbReference type="EMBL" id="PSZP01000003">
    <property type="protein sequence ID" value="TCG11805.1"/>
    <property type="molecule type" value="Genomic_DNA"/>
</dbReference>
<dbReference type="RefSeq" id="WP_131613126.1">
    <property type="nucleotide sequence ID" value="NZ_PSZP01000003.1"/>
</dbReference>
<dbReference type="EC" id="5.2.1.8" evidence="2"/>
<dbReference type="Pfam" id="PF00254">
    <property type="entry name" value="FKBP_C"/>
    <property type="match status" value="1"/>
</dbReference>
<dbReference type="SUPFAM" id="SSF54534">
    <property type="entry name" value="FKBP-like"/>
    <property type="match status" value="1"/>
</dbReference>
<keyword evidence="4" id="KW-0413">Isomerase</keyword>
<dbReference type="Gene3D" id="3.10.50.40">
    <property type="match status" value="1"/>
</dbReference>
<evidence type="ECO:0000259" key="5">
    <source>
        <dbReference type="Pfam" id="PF00254"/>
    </source>
</evidence>
<evidence type="ECO:0000256" key="1">
    <source>
        <dbReference type="ARBA" id="ARBA00000971"/>
    </source>
</evidence>
<name>A0A4R0XXP2_9MOLU</name>
<dbReference type="Proteomes" id="UP000291072">
    <property type="component" value="Unassembled WGS sequence"/>
</dbReference>
<evidence type="ECO:0000256" key="3">
    <source>
        <dbReference type="ARBA" id="ARBA00023110"/>
    </source>
</evidence>
<dbReference type="AlphaFoldDB" id="A0A4R0XXP2"/>
<organism evidence="6 7">
    <name type="scientific">Mycoplasma todarodis</name>
    <dbReference type="NCBI Taxonomy" id="1937191"/>
    <lineage>
        <taxon>Bacteria</taxon>
        <taxon>Bacillati</taxon>
        <taxon>Mycoplasmatota</taxon>
        <taxon>Mollicutes</taxon>
        <taxon>Mycoplasmataceae</taxon>
        <taxon>Mycoplasma</taxon>
    </lineage>
</organism>
<evidence type="ECO:0000313" key="6">
    <source>
        <dbReference type="EMBL" id="TCG11805.1"/>
    </source>
</evidence>
<evidence type="ECO:0000256" key="2">
    <source>
        <dbReference type="ARBA" id="ARBA00013194"/>
    </source>
</evidence>
<gene>
    <name evidence="6" type="ORF">C4B25_00585</name>
</gene>
<sequence length="131" mass="14940">MALQRDNRALIKFEGRIGGDSYETSTAFPGGTSRRTYPLIIGSNSFIGAGKDFTTGKEYKGFEEQLIGMEKGEKRIIEVIFPQNYHAAEFAGKVARSWIRWLLIRWVVFSLLNKVSNVYKKVKTNIFLINK</sequence>
<accession>A0A4R0XXP2</accession>
<evidence type="ECO:0000256" key="4">
    <source>
        <dbReference type="ARBA" id="ARBA00023235"/>
    </source>
</evidence>
<proteinExistence type="predicted"/>
<evidence type="ECO:0000313" key="7">
    <source>
        <dbReference type="Proteomes" id="UP000291072"/>
    </source>
</evidence>
<keyword evidence="3" id="KW-0697">Rotamase</keyword>